<protein>
    <submittedName>
        <fullName evidence="2">Uncharacterized protein</fullName>
    </submittedName>
</protein>
<reference evidence="2" key="2">
    <citation type="submission" date="2008-12" db="EMBL/GenBank/DDBJ databases">
        <title>Improved gene annotation of the rice (Oryza sativa) genomes.</title>
        <authorList>
            <person name="Wang J."/>
            <person name="Li R."/>
            <person name="Fan W."/>
            <person name="Huang Q."/>
            <person name="Zhang J."/>
            <person name="Zhou Y."/>
            <person name="Hu Y."/>
            <person name="Zi S."/>
            <person name="Li J."/>
            <person name="Ni P."/>
            <person name="Zheng H."/>
            <person name="Zhang Y."/>
            <person name="Zhao M."/>
            <person name="Hao Q."/>
            <person name="McDermott J."/>
            <person name="Samudrala R."/>
            <person name="Kristiansen K."/>
            <person name="Wong G.K.-S."/>
        </authorList>
    </citation>
    <scope>NUCLEOTIDE SEQUENCE</scope>
</reference>
<name>A2ZS59_ORYSJ</name>
<gene>
    <name evidence="2" type="ORF">OsJ_01421</name>
</gene>
<evidence type="ECO:0000256" key="1">
    <source>
        <dbReference type="SAM" id="MobiDB-lite"/>
    </source>
</evidence>
<feature type="compositionally biased region" description="Polar residues" evidence="1">
    <location>
        <begin position="1"/>
        <end position="16"/>
    </location>
</feature>
<proteinExistence type="predicted"/>
<accession>A2ZS59</accession>
<dbReference type="AlphaFoldDB" id="A2ZS59"/>
<organism evidence="2">
    <name type="scientific">Oryza sativa subsp. japonica</name>
    <name type="common">Rice</name>
    <dbReference type="NCBI Taxonomy" id="39947"/>
    <lineage>
        <taxon>Eukaryota</taxon>
        <taxon>Viridiplantae</taxon>
        <taxon>Streptophyta</taxon>
        <taxon>Embryophyta</taxon>
        <taxon>Tracheophyta</taxon>
        <taxon>Spermatophyta</taxon>
        <taxon>Magnoliopsida</taxon>
        <taxon>Liliopsida</taxon>
        <taxon>Poales</taxon>
        <taxon>Poaceae</taxon>
        <taxon>BOP clade</taxon>
        <taxon>Oryzoideae</taxon>
        <taxon>Oryzeae</taxon>
        <taxon>Oryzinae</taxon>
        <taxon>Oryza</taxon>
        <taxon>Oryza sativa</taxon>
    </lineage>
</organism>
<evidence type="ECO:0000313" key="2">
    <source>
        <dbReference type="EMBL" id="EAZ11556.1"/>
    </source>
</evidence>
<dbReference type="Proteomes" id="UP000007752">
    <property type="component" value="Chromosome 1"/>
</dbReference>
<sequence>MATTTRSSSVPSQRAAQQAADDPGGTAEYIMLMGIQPSTFSNLVAGQCHGGAASATSMTRRCQCPASARHFRYQPPACL</sequence>
<reference evidence="2" key="1">
    <citation type="journal article" date="2005" name="PLoS Biol.">
        <title>The genomes of Oryza sativa: a history of duplications.</title>
        <authorList>
            <person name="Yu J."/>
            <person name="Wang J."/>
            <person name="Lin W."/>
            <person name="Li S."/>
            <person name="Li H."/>
            <person name="Zhou J."/>
            <person name="Ni P."/>
            <person name="Dong W."/>
            <person name="Hu S."/>
            <person name="Zeng C."/>
            <person name="Zhang J."/>
            <person name="Zhang Y."/>
            <person name="Li R."/>
            <person name="Xu Z."/>
            <person name="Li S."/>
            <person name="Li X."/>
            <person name="Zheng H."/>
            <person name="Cong L."/>
            <person name="Lin L."/>
            <person name="Yin J."/>
            <person name="Geng J."/>
            <person name="Li G."/>
            <person name="Shi J."/>
            <person name="Liu J."/>
            <person name="Lv H."/>
            <person name="Li J."/>
            <person name="Wang J."/>
            <person name="Deng Y."/>
            <person name="Ran L."/>
            <person name="Shi X."/>
            <person name="Wang X."/>
            <person name="Wu Q."/>
            <person name="Li C."/>
            <person name="Ren X."/>
            <person name="Wang J."/>
            <person name="Wang X."/>
            <person name="Li D."/>
            <person name="Liu D."/>
            <person name="Zhang X."/>
            <person name="Ji Z."/>
            <person name="Zhao W."/>
            <person name="Sun Y."/>
            <person name="Zhang Z."/>
            <person name="Bao J."/>
            <person name="Han Y."/>
            <person name="Dong L."/>
            <person name="Ji J."/>
            <person name="Chen P."/>
            <person name="Wu S."/>
            <person name="Liu J."/>
            <person name="Xiao Y."/>
            <person name="Bu D."/>
            <person name="Tan J."/>
            <person name="Yang L."/>
            <person name="Ye C."/>
            <person name="Zhang J."/>
            <person name="Xu J."/>
            <person name="Zhou Y."/>
            <person name="Yu Y."/>
            <person name="Zhang B."/>
            <person name="Zhuang S."/>
            <person name="Wei H."/>
            <person name="Liu B."/>
            <person name="Lei M."/>
            <person name="Yu H."/>
            <person name="Li Y."/>
            <person name="Xu H."/>
            <person name="Wei S."/>
            <person name="He X."/>
            <person name="Fang L."/>
            <person name="Zhang Z."/>
            <person name="Zhang Y."/>
            <person name="Huang X."/>
            <person name="Su Z."/>
            <person name="Tong W."/>
            <person name="Li J."/>
            <person name="Tong Z."/>
            <person name="Li S."/>
            <person name="Ye J."/>
            <person name="Wang L."/>
            <person name="Fang L."/>
            <person name="Lei T."/>
            <person name="Chen C."/>
            <person name="Chen H."/>
            <person name="Xu Z."/>
            <person name="Li H."/>
            <person name="Huang H."/>
            <person name="Zhang F."/>
            <person name="Xu H."/>
            <person name="Li N."/>
            <person name="Zhao C."/>
            <person name="Li S."/>
            <person name="Dong L."/>
            <person name="Huang Y."/>
            <person name="Li L."/>
            <person name="Xi Y."/>
            <person name="Qi Q."/>
            <person name="Li W."/>
            <person name="Zhang B."/>
            <person name="Hu W."/>
            <person name="Zhang Y."/>
            <person name="Tian X."/>
            <person name="Jiao Y."/>
            <person name="Liang X."/>
            <person name="Jin J."/>
            <person name="Gao L."/>
            <person name="Zheng W."/>
            <person name="Hao B."/>
            <person name="Liu S."/>
            <person name="Wang W."/>
            <person name="Yuan L."/>
            <person name="Cao M."/>
            <person name="McDermott J."/>
            <person name="Samudrala R."/>
            <person name="Wang J."/>
            <person name="Wong G.K."/>
            <person name="Yang H."/>
        </authorList>
    </citation>
    <scope>NUCLEOTIDE SEQUENCE [LARGE SCALE GENOMIC DNA]</scope>
</reference>
<feature type="region of interest" description="Disordered" evidence="1">
    <location>
        <begin position="1"/>
        <end position="23"/>
    </location>
</feature>
<dbReference type="EMBL" id="CM000138">
    <property type="protein sequence ID" value="EAZ11556.1"/>
    <property type="molecule type" value="Genomic_DNA"/>
</dbReference>